<dbReference type="Proteomes" id="UP000799771">
    <property type="component" value="Unassembled WGS sequence"/>
</dbReference>
<sequence>MSSPRSHRPKTPTPSPLNSPSTPPSKPTLPISPSPTRKSPRNPSNKLWTQEQQRRTFLHHLTQWSLNHDSSPHFHGKISLLPGAGQTLELGRSVTCVLSFEDARRRIVVRLFAPQGEGDAIQHRRRRGSEAAHCIYGQKDAGPRHYTLVIRSGAGWIPARTFFGKIYFARLAARSAKVKNLAGDTRLDASQAVQVRSRCLGPSPALKDSVTVRPLFRRFLALPPELQEMILRTAVGWTRVMDFCTSDEEKAGGKRETGGISLATMFCISREITHRMRPWVYRSTDFAFGLTGFTSFLWHLTPTHRPHIRRLTFRFGPLALLHCIRWLAPDPVFALFEPPVHTSPPGLQFFWRAQLRDLTRELHIHTLTLDLAGVPDVDVRIVVRVLGEAFGGVERWVFVDSGVTKDGRQGKARAVGKDDERLRGLGKGSWRELCKAYFKKYRREYYFLRAGLMRGPEELVEAVMDCDRAFFDRGVGR</sequence>
<feature type="compositionally biased region" description="Pro residues" evidence="1">
    <location>
        <begin position="11"/>
        <end position="33"/>
    </location>
</feature>
<evidence type="ECO:0000313" key="3">
    <source>
        <dbReference type="Proteomes" id="UP000799771"/>
    </source>
</evidence>
<organism evidence="2 3">
    <name type="scientific">Dothidotthia symphoricarpi CBS 119687</name>
    <dbReference type="NCBI Taxonomy" id="1392245"/>
    <lineage>
        <taxon>Eukaryota</taxon>
        <taxon>Fungi</taxon>
        <taxon>Dikarya</taxon>
        <taxon>Ascomycota</taxon>
        <taxon>Pezizomycotina</taxon>
        <taxon>Dothideomycetes</taxon>
        <taxon>Pleosporomycetidae</taxon>
        <taxon>Pleosporales</taxon>
        <taxon>Dothidotthiaceae</taxon>
        <taxon>Dothidotthia</taxon>
    </lineage>
</organism>
<keyword evidence="3" id="KW-1185">Reference proteome</keyword>
<dbReference type="OrthoDB" id="3796222at2759"/>
<protein>
    <recommendedName>
        <fullName evidence="4">F-box domain-containing protein</fullName>
    </recommendedName>
</protein>
<dbReference type="EMBL" id="ML977501">
    <property type="protein sequence ID" value="KAF2132351.1"/>
    <property type="molecule type" value="Genomic_DNA"/>
</dbReference>
<feature type="region of interest" description="Disordered" evidence="1">
    <location>
        <begin position="1"/>
        <end position="49"/>
    </location>
</feature>
<dbReference type="AlphaFoldDB" id="A0A6A6APB5"/>
<name>A0A6A6APB5_9PLEO</name>
<feature type="compositionally biased region" description="Basic residues" evidence="1">
    <location>
        <begin position="1"/>
        <end position="10"/>
    </location>
</feature>
<evidence type="ECO:0008006" key="4">
    <source>
        <dbReference type="Google" id="ProtNLM"/>
    </source>
</evidence>
<dbReference type="GeneID" id="54406076"/>
<evidence type="ECO:0000256" key="1">
    <source>
        <dbReference type="SAM" id="MobiDB-lite"/>
    </source>
</evidence>
<evidence type="ECO:0000313" key="2">
    <source>
        <dbReference type="EMBL" id="KAF2132351.1"/>
    </source>
</evidence>
<reference evidence="2" key="1">
    <citation type="journal article" date="2020" name="Stud. Mycol.">
        <title>101 Dothideomycetes genomes: a test case for predicting lifestyles and emergence of pathogens.</title>
        <authorList>
            <person name="Haridas S."/>
            <person name="Albert R."/>
            <person name="Binder M."/>
            <person name="Bloem J."/>
            <person name="Labutti K."/>
            <person name="Salamov A."/>
            <person name="Andreopoulos B."/>
            <person name="Baker S."/>
            <person name="Barry K."/>
            <person name="Bills G."/>
            <person name="Bluhm B."/>
            <person name="Cannon C."/>
            <person name="Castanera R."/>
            <person name="Culley D."/>
            <person name="Daum C."/>
            <person name="Ezra D."/>
            <person name="Gonzalez J."/>
            <person name="Henrissat B."/>
            <person name="Kuo A."/>
            <person name="Liang C."/>
            <person name="Lipzen A."/>
            <person name="Lutzoni F."/>
            <person name="Magnuson J."/>
            <person name="Mondo S."/>
            <person name="Nolan M."/>
            <person name="Ohm R."/>
            <person name="Pangilinan J."/>
            <person name="Park H.-J."/>
            <person name="Ramirez L."/>
            <person name="Alfaro M."/>
            <person name="Sun H."/>
            <person name="Tritt A."/>
            <person name="Yoshinaga Y."/>
            <person name="Zwiers L.-H."/>
            <person name="Turgeon B."/>
            <person name="Goodwin S."/>
            <person name="Spatafora J."/>
            <person name="Crous P."/>
            <person name="Grigoriev I."/>
        </authorList>
    </citation>
    <scope>NUCLEOTIDE SEQUENCE</scope>
    <source>
        <strain evidence="2">CBS 119687</strain>
    </source>
</reference>
<gene>
    <name evidence="2" type="ORF">P153DRAFT_335176</name>
</gene>
<accession>A0A6A6APB5</accession>
<proteinExistence type="predicted"/>
<dbReference type="RefSeq" id="XP_033526738.1">
    <property type="nucleotide sequence ID" value="XM_033665644.1"/>
</dbReference>